<accession>A0A9N9X287</accession>
<dbReference type="AlphaFoldDB" id="A0A9N9X287"/>
<evidence type="ECO:0000259" key="6">
    <source>
        <dbReference type="Pfam" id="PF01490"/>
    </source>
</evidence>
<keyword evidence="8" id="KW-1185">Reference proteome</keyword>
<keyword evidence="3 5" id="KW-1133">Transmembrane helix</keyword>
<sequence>MEKKKNQFPSTFTIDTYNSTTTLAKNDQIKIPIHNGNDILPEKVYDPYENRQLDHPNTFIGALVHLVKSSLGSGILSMPRAFASAGLLVGLFGTIGVGLLCTHTVHLLVKASQKMCIKSKTPSLGYAETAEAVFKNGPKQFQSWSTFAKNFAEIALVLTYNVGCSVYIVFISESIQKLVVPYYPPAADDVFGHYIKLMLLCPLILCCQVRELKHLVPFSFVANATMAVAFGITLYYTFVKIAHVNIADRTMVNGIEGVPVFFSTVIFAMEGIGTIMPVENSMVMDKFVGCPGVLNMGMSVIVTVFAAMGSFGYVAFGDKTEATITQNLPSEDIMAQVVQASISTSVFFTFMLQYYVPTDITMRRLRPLVPQRHLPVAEVIARALLVVSIVAIAAAAGHHLGPLIDLAGSIFLATLGFLVPALLDIIVNWGDWGRYNYILVKDLLLCMFSLFGTASGAFYAIKGFAGGQES</sequence>
<dbReference type="EMBL" id="OU896712">
    <property type="protein sequence ID" value="CAG9823068.1"/>
    <property type="molecule type" value="Genomic_DNA"/>
</dbReference>
<evidence type="ECO:0000256" key="4">
    <source>
        <dbReference type="ARBA" id="ARBA00023136"/>
    </source>
</evidence>
<evidence type="ECO:0000256" key="1">
    <source>
        <dbReference type="ARBA" id="ARBA00004141"/>
    </source>
</evidence>
<feature type="transmembrane region" description="Helical" evidence="5">
    <location>
        <begin position="151"/>
        <end position="171"/>
    </location>
</feature>
<feature type="transmembrane region" description="Helical" evidence="5">
    <location>
        <begin position="406"/>
        <end position="427"/>
    </location>
</feature>
<feature type="transmembrane region" description="Helical" evidence="5">
    <location>
        <begin position="439"/>
        <end position="461"/>
    </location>
</feature>
<feature type="transmembrane region" description="Helical" evidence="5">
    <location>
        <begin position="290"/>
        <end position="313"/>
    </location>
</feature>
<evidence type="ECO:0000256" key="2">
    <source>
        <dbReference type="ARBA" id="ARBA00022692"/>
    </source>
</evidence>
<evidence type="ECO:0000313" key="8">
    <source>
        <dbReference type="Proteomes" id="UP001153737"/>
    </source>
</evidence>
<feature type="transmembrane region" description="Helical" evidence="5">
    <location>
        <begin position="258"/>
        <end position="278"/>
    </location>
</feature>
<name>A0A9N9X287_PHACE</name>
<feature type="transmembrane region" description="Helical" evidence="5">
    <location>
        <begin position="333"/>
        <end position="356"/>
    </location>
</feature>
<reference evidence="7" key="2">
    <citation type="submission" date="2022-10" db="EMBL/GenBank/DDBJ databases">
        <authorList>
            <consortium name="ENA_rothamsted_submissions"/>
            <consortium name="culmorum"/>
            <person name="King R."/>
        </authorList>
    </citation>
    <scope>NUCLEOTIDE SEQUENCE</scope>
</reference>
<feature type="transmembrane region" description="Helical" evidence="5">
    <location>
        <begin position="376"/>
        <end position="400"/>
    </location>
</feature>
<reference evidence="7" key="1">
    <citation type="submission" date="2022-01" db="EMBL/GenBank/DDBJ databases">
        <authorList>
            <person name="King R."/>
        </authorList>
    </citation>
    <scope>NUCLEOTIDE SEQUENCE</scope>
</reference>
<dbReference type="GO" id="GO:0015179">
    <property type="term" value="F:L-amino acid transmembrane transporter activity"/>
    <property type="evidence" value="ECO:0007669"/>
    <property type="project" value="TreeGrafter"/>
</dbReference>
<proteinExistence type="predicted"/>
<keyword evidence="4 5" id="KW-0472">Membrane</keyword>
<evidence type="ECO:0000313" key="7">
    <source>
        <dbReference type="EMBL" id="CAG9823068.1"/>
    </source>
</evidence>
<comment type="subcellular location">
    <subcellularLocation>
        <location evidence="1">Membrane</location>
        <topology evidence="1">Multi-pass membrane protein</topology>
    </subcellularLocation>
</comment>
<gene>
    <name evidence="7" type="ORF">PHAECO_LOCUS9970</name>
</gene>
<protein>
    <recommendedName>
        <fullName evidence="6">Amino acid transporter transmembrane domain-containing protein</fullName>
    </recommendedName>
</protein>
<dbReference type="PANTHER" id="PTHR22950:SF494">
    <property type="entry name" value="GH04538P"/>
    <property type="match status" value="1"/>
</dbReference>
<dbReference type="InterPro" id="IPR013057">
    <property type="entry name" value="AA_transpt_TM"/>
</dbReference>
<feature type="domain" description="Amino acid transporter transmembrane" evidence="6">
    <location>
        <begin position="57"/>
        <end position="456"/>
    </location>
</feature>
<evidence type="ECO:0000256" key="3">
    <source>
        <dbReference type="ARBA" id="ARBA00022989"/>
    </source>
</evidence>
<feature type="transmembrane region" description="Helical" evidence="5">
    <location>
        <begin position="216"/>
        <end position="238"/>
    </location>
</feature>
<keyword evidence="2 5" id="KW-0812">Transmembrane</keyword>
<dbReference type="OrthoDB" id="1684102at2759"/>
<evidence type="ECO:0000256" key="5">
    <source>
        <dbReference type="SAM" id="Phobius"/>
    </source>
</evidence>
<dbReference type="PANTHER" id="PTHR22950">
    <property type="entry name" value="AMINO ACID TRANSPORTER"/>
    <property type="match status" value="1"/>
</dbReference>
<dbReference type="Pfam" id="PF01490">
    <property type="entry name" value="Aa_trans"/>
    <property type="match status" value="1"/>
</dbReference>
<organism evidence="7 8">
    <name type="scientific">Phaedon cochleariae</name>
    <name type="common">Mustard beetle</name>
    <dbReference type="NCBI Taxonomy" id="80249"/>
    <lineage>
        <taxon>Eukaryota</taxon>
        <taxon>Metazoa</taxon>
        <taxon>Ecdysozoa</taxon>
        <taxon>Arthropoda</taxon>
        <taxon>Hexapoda</taxon>
        <taxon>Insecta</taxon>
        <taxon>Pterygota</taxon>
        <taxon>Neoptera</taxon>
        <taxon>Endopterygota</taxon>
        <taxon>Coleoptera</taxon>
        <taxon>Polyphaga</taxon>
        <taxon>Cucujiformia</taxon>
        <taxon>Chrysomeloidea</taxon>
        <taxon>Chrysomelidae</taxon>
        <taxon>Chrysomelinae</taxon>
        <taxon>Chrysomelini</taxon>
        <taxon>Phaedon</taxon>
    </lineage>
</organism>
<feature type="transmembrane region" description="Helical" evidence="5">
    <location>
        <begin position="191"/>
        <end position="209"/>
    </location>
</feature>
<dbReference type="Proteomes" id="UP001153737">
    <property type="component" value="Chromosome 6"/>
</dbReference>
<feature type="transmembrane region" description="Helical" evidence="5">
    <location>
        <begin position="81"/>
        <end position="109"/>
    </location>
</feature>
<dbReference type="GO" id="GO:0005774">
    <property type="term" value="C:vacuolar membrane"/>
    <property type="evidence" value="ECO:0007669"/>
    <property type="project" value="TreeGrafter"/>
</dbReference>